<evidence type="ECO:0000256" key="4">
    <source>
        <dbReference type="ARBA" id="ARBA00004563"/>
    </source>
</evidence>
<feature type="region of interest" description="CD4-binding loop" evidence="33">
    <location>
        <begin position="362"/>
        <end position="372"/>
    </location>
</feature>
<keyword evidence="23 33" id="KW-1039">Host endosome</keyword>
<comment type="domain">
    <text evidence="33">The CD4-binding region is targeted by the antibody b12.</text>
</comment>
<organism evidence="38">
    <name type="scientific">Human immunodeficiency virus type 1</name>
    <name type="common">HIV-1</name>
    <dbReference type="NCBI Taxonomy" id="11676"/>
    <lineage>
        <taxon>Viruses</taxon>
        <taxon>Riboviria</taxon>
        <taxon>Pararnavirae</taxon>
        <taxon>Artverviricota</taxon>
        <taxon>Revtraviricetes</taxon>
        <taxon>Ortervirales</taxon>
        <taxon>Retroviridae</taxon>
        <taxon>Orthoretrovirinae</taxon>
        <taxon>Lentivirus</taxon>
        <taxon>Lentivirus humimdef1</taxon>
    </lineage>
</organism>
<dbReference type="InterPro" id="IPR000777">
    <property type="entry name" value="HIV1_Gp120"/>
</dbReference>
<evidence type="ECO:0000256" key="34">
    <source>
        <dbReference type="RuleBase" id="RU363095"/>
    </source>
</evidence>
<dbReference type="GO" id="GO:0075512">
    <property type="term" value="P:clathrin-dependent endocytosis of virus by host cell"/>
    <property type="evidence" value="ECO:0007669"/>
    <property type="project" value="UniProtKB-UniRule"/>
</dbReference>
<feature type="short sequence motif" description="YXXL motif; contains endocytosis signal" evidence="33">
    <location>
        <begin position="707"/>
        <end position="710"/>
    </location>
</feature>
<evidence type="ECO:0000256" key="14">
    <source>
        <dbReference type="ARBA" id="ARBA00022692"/>
    </source>
</evidence>
<evidence type="ECO:0000256" key="24">
    <source>
        <dbReference type="ARBA" id="ARBA00023054"/>
    </source>
</evidence>
<comment type="function">
    <text evidence="33">Surface protein gp120: Attaches the virus to the host lymphoid cell by binding to the primary receptor CD4. This interaction induces a structural rearrangement creating a high affinity binding site for a chemokine coreceptor like CXCR4 and/or CCR5. Acts as a ligand for CD209/DC-SIGN and CLEC4M/DC-SIGNR, which are respectively found on dendritic cells (DCs), and on endothelial cells of liver sinusoids and lymph node sinuses. These interactions allow capture of viral particles at mucosal surfaces by these cells and subsequent transmission to permissive cells. HIV subverts the migration properties of dendritic cells to gain access to CD4+ T-cells in lymph nodes. Virus transmission to permissive T-cells occurs either in trans (without DCs infection, through viral capture and transmission), or in cis (following DCs productive infection, through the usual CD4-gp120 interaction), thereby inducing a robust infection. In trans infection, bound virions remain infectious over days and it is proposed that they are not degraded, but protected in non-lysosomal acidic organelles within the DCs close to the cell membrane thus contributing to the viral infectious potential during DCs' migration from the periphery to the lymphoid tissues. On arrival at lymphoid tissues, intact virions recycle back to DCs' cell surface allowing virus transmission to CD4+ T-cells.</text>
</comment>
<evidence type="ECO:0000256" key="32">
    <source>
        <dbReference type="ARBA" id="ARBA00062028"/>
    </source>
</evidence>
<evidence type="ECO:0000256" key="16">
    <source>
        <dbReference type="ARBA" id="ARBA00022729"/>
    </source>
</evidence>
<evidence type="ECO:0000256" key="19">
    <source>
        <dbReference type="ARBA" id="ARBA00022870"/>
    </source>
</evidence>
<keyword evidence="26 33" id="KW-0564">Palmitate</keyword>
<dbReference type="Gene3D" id="1.20.5.490">
    <property type="entry name" value="Single helix bin"/>
    <property type="match status" value="1"/>
</dbReference>
<sequence length="851" mass="96235">MRVREIKRNCQHLWRWGIMLLGILMICNATDNSWVTVYYGVPVWKEATTTLFCASDAKAYDTEVHNVWATHACVPTDPNPQEVVLKNVTENFNMWKNNMVEQMHEDIISLWDQSLKPCVKLTPLCVTLSCTDVRNATNTNSSVKGMMEKGEMKNCSFNVTTEIRDKVKKEHAIFYRLDVVPIDDTKDNTSYRLINCNTSSITQACPKVSFEPIPIHYCTPAGFALLKCNDKKFNGTGPCKNVSSVQCTHGIRPVISTQLLLNGSLAEKEVIIRSANFSNNAKIIIVQLNESVEINCTRPHNNTRKSIHMGPGSAFYATGDIIGDIRQAHCNLSRAKWNDTLQRIAIKLREQFENKTIVFNQSSGGDPEIVMHSFNCGGEFFYCNTTQLFNSTWNGTEGPNNNGGNGTITLPCRIKQIINMWQEVGKAMYAPPISGQIRCSSNITGLILTRDGGNNTNGTTEVFRPGGGDMRDNWRSELYKYKVVQIEPLGVAPTKAKRRVVQREKRAVGIGAVFLGFLGAAGSTMGAASITLTVQARLLLSGIVQQQNNLLRAIEAQQHLLQLTVWGIKQLQARVLAVERYLKDQQLLGIWGCSGKLICTTAVPWNTSWSNKSLDHIWNKMTWMEWDREINNYTSLIYTLIEKAQNQQEKNEQELLELDNWANLWNWFDISNWLWYIKIFIMIVGGLIGLRIVFTVLSIVNRVRQGYSPLSFQTHPPAARGPDRPEGTEEEGGERDRGTSGPFVNGFLTLIWIDLQSLSLFLYHRLRDLLLIAARIVELLGRRGWEILKYWWNILQYWSQELKSSAISLLNVTAIAVAEGTDRIIEGLQRAFRAIRNIPVRIRQGLERALL</sequence>
<keyword evidence="18 33" id="KW-0946">Virion</keyword>
<keyword evidence="8 33" id="KW-1170">Fusion of virus membrane with host endosomal membrane</keyword>
<evidence type="ECO:0000256" key="29">
    <source>
        <dbReference type="ARBA" id="ARBA00023280"/>
    </source>
</evidence>
<evidence type="ECO:0000256" key="12">
    <source>
        <dbReference type="ARBA" id="ARBA00022595"/>
    </source>
</evidence>
<evidence type="ECO:0000256" key="18">
    <source>
        <dbReference type="ARBA" id="ARBA00022844"/>
    </source>
</evidence>
<feature type="topological domain" description="Cytoplasmic" evidence="33">
    <location>
        <begin position="701"/>
        <end position="851"/>
    </location>
</feature>
<dbReference type="SUPFAM" id="SSF56502">
    <property type="entry name" value="gp120 core"/>
    <property type="match status" value="2"/>
</dbReference>
<evidence type="ECO:0000256" key="11">
    <source>
        <dbReference type="ARBA" id="ARBA00022581"/>
    </source>
</evidence>
<comment type="subcellular location">
    <molecule>Transmembrane protein gp41</molecule>
    <subcellularLocation>
        <location evidence="33">Virion membrane</location>
        <topology evidence="33">Single-pass type I membrane protein</topology>
    </subcellularLocation>
    <subcellularLocation>
        <location evidence="33">Host cell membrane</location>
        <topology evidence="33">Single-pass type I membrane protein</topology>
    </subcellularLocation>
    <subcellularLocation>
        <location evidence="33">Host endosome membrane</location>
        <topology evidence="33">Single-pass type I membrane protein</topology>
    </subcellularLocation>
    <text evidence="33">It is probably concentrated at the site of budding and incorporated into the virions possibly by contacts between the cytoplasmic tail of Env and the N-terminus of Gag.</text>
</comment>
<protein>
    <recommendedName>
        <fullName evidence="33">Envelope glycoprotein gp160</fullName>
    </recommendedName>
    <alternativeName>
        <fullName evidence="33">Env polyprotein</fullName>
    </alternativeName>
    <component>
        <recommendedName>
            <fullName evidence="33">Surface protein gp120</fullName>
            <shortName evidence="33">SU</shortName>
        </recommendedName>
        <alternativeName>
            <fullName evidence="33">Glycoprotein 120</fullName>
            <shortName evidence="33">gp120</shortName>
        </alternativeName>
    </component>
    <component>
        <recommendedName>
            <fullName evidence="33">Transmembrane protein gp41</fullName>
            <shortName evidence="33">TM</shortName>
        </recommendedName>
        <alternativeName>
            <fullName evidence="33">Glycoprotein 41</fullName>
            <shortName evidence="33">gp41</shortName>
        </alternativeName>
    </component>
</protein>
<dbReference type="FunFam" id="1.10.287.210:FF:000001">
    <property type="entry name" value="Envelope glycoprotein gp160"/>
    <property type="match status" value="1"/>
</dbReference>
<dbReference type="InterPro" id="IPR000328">
    <property type="entry name" value="GP41-like"/>
</dbReference>
<keyword evidence="21 33" id="KW-1164">Virus endocytosis by host</keyword>
<gene>
    <name evidence="33 38" type="primary">env</name>
</gene>
<feature type="disulfide bond" evidence="33">
    <location>
        <begin position="228"/>
        <end position="239"/>
    </location>
</feature>
<evidence type="ECO:0000259" key="36">
    <source>
        <dbReference type="Pfam" id="PF00516"/>
    </source>
</evidence>
<keyword evidence="25 33" id="KW-0472">Membrane</keyword>
<dbReference type="GO" id="GO:0039654">
    <property type="term" value="P:fusion of virus membrane with host endosome membrane"/>
    <property type="evidence" value="ECO:0007669"/>
    <property type="project" value="UniProtKB-UniRule"/>
</dbReference>
<comment type="domain">
    <text evidence="33">Some of the most genetically diverse regions of the viral genome are present in Env. They are called variable regions 1 through 5 (V1 through V5). Coreceptor usage of gp120 is determined mainly by the primary structure of the third variable region (V3) in the outer domain of gp120. The sequence of V3 determines which coreceptor, CCR5 and/or CXCR4 (corresponding to R5/macrophage, X4/T cell and R5X4/T cell and macrophage tropism), is used to trigger the fusion potential of the Env complex, and hence which cells the virus can infect. Binding to CCR5 involves a region adjacent in addition to V3.</text>
</comment>
<evidence type="ECO:0000256" key="30">
    <source>
        <dbReference type="ARBA" id="ARBA00023288"/>
    </source>
</evidence>
<dbReference type="InterPro" id="IPR037527">
    <property type="entry name" value="Gp160"/>
</dbReference>
<comment type="PTM">
    <text evidence="33">Highly glycosylated by host. The high number of glycan on the protein is reffered to as 'glycan shield' because it contributes to hide protein sequence from adaptive immune system.</text>
</comment>
<evidence type="ECO:0000313" key="38">
    <source>
        <dbReference type="EMBL" id="ALA27609.1"/>
    </source>
</evidence>
<dbReference type="SUPFAM" id="SSF58069">
    <property type="entry name" value="Virus ectodomain"/>
    <property type="match status" value="1"/>
</dbReference>
<feature type="disulfide bond" evidence="33">
    <location>
        <begin position="593"/>
        <end position="599"/>
    </location>
</feature>
<dbReference type="GO" id="GO:0019062">
    <property type="term" value="P:virion attachment to host cell"/>
    <property type="evidence" value="ECO:0007669"/>
    <property type="project" value="UniProtKB-UniRule"/>
</dbReference>
<dbReference type="GO" id="GO:0019064">
    <property type="term" value="P:fusion of virus membrane with host plasma membrane"/>
    <property type="evidence" value="ECO:0007669"/>
    <property type="project" value="UniProtKB-UniRule"/>
</dbReference>
<keyword evidence="20 33" id="KW-0261">Viral envelope protein</keyword>
<accession>A0A0R8WL75</accession>
<evidence type="ECO:0000256" key="27">
    <source>
        <dbReference type="ARBA" id="ARBA00023157"/>
    </source>
</evidence>
<dbReference type="Pfam" id="PF00517">
    <property type="entry name" value="GP41"/>
    <property type="match status" value="1"/>
</dbReference>
<keyword evidence="11 33" id="KW-0945">Host-virus interaction</keyword>
<dbReference type="HAMAP" id="MF_04083">
    <property type="entry name" value="HIV_ENV"/>
    <property type="match status" value="1"/>
</dbReference>
<comment type="domain">
    <text evidence="33 34">The 17 amino acids long immunosuppressive region is present in many retroviral envelope proteins. Synthetic peptides derived from this relatively conserved sequence inhibit immune function in vitro and in vivo.</text>
</comment>
<keyword evidence="12 33" id="KW-1162">Viral penetration into host cytoplasm</keyword>
<keyword evidence="31 33" id="KW-1160">Virus entry into host cell</keyword>
<comment type="subunit">
    <text evidence="33">The mature envelope protein (Env) consists of a homotrimer of non-covalently associated gp120-gp41 heterodimers. The resulting complex protrudes from the virus surface as a spike. There seems to be as few as 10 spikes on the average virion. Surface protein gp120 interacts with host CD4, CCR5 and CXCR4. Gp120 also interacts with the C-type lectins CD209/DC-SIGN and CLEC4M/DC-SIGNR (collectively referred to as DC-SIGN(R)). Gp120 and gp41 interact with GalCer. Gp120 interacts with host ITGA4/ITGB7 complex; on CD4+ T-cells, this interaction results in rapid activation of integrin ITGAL/LFA-1, which facilitates efficient cell-to-cell spreading of HIV-1. Gp120 interacts with cell-associated heparan sulfate; this interaction increases virus infectivity on permissive cells and may be involved in infection of CD4- cells.</text>
</comment>
<evidence type="ECO:0000256" key="3">
    <source>
        <dbReference type="ARBA" id="ARBA00004505"/>
    </source>
</evidence>
<evidence type="ECO:0000256" key="1">
    <source>
        <dbReference type="ARBA" id="ARBA00004402"/>
    </source>
</evidence>
<keyword evidence="19 33" id="KW-1043">Host membrane</keyword>
<feature type="chain" id="PRO_5023280100" description="Transmembrane protein gp41" evidence="33">
    <location>
        <begin position="507"/>
        <end position="851"/>
    </location>
</feature>
<keyword evidence="29 33" id="KW-0899">Viral immunoevasion</keyword>
<evidence type="ECO:0000256" key="9">
    <source>
        <dbReference type="ARBA" id="ARBA00022511"/>
    </source>
</evidence>
<feature type="coiled-coil region" evidence="33">
    <location>
        <begin position="628"/>
        <end position="662"/>
    </location>
</feature>
<keyword evidence="22 33" id="KW-1133">Transmembrane helix</keyword>
<evidence type="ECO:0000259" key="37">
    <source>
        <dbReference type="Pfam" id="PF00517"/>
    </source>
</evidence>
<evidence type="ECO:0000256" key="23">
    <source>
        <dbReference type="ARBA" id="ARBA00023046"/>
    </source>
</evidence>
<evidence type="ECO:0000256" key="8">
    <source>
        <dbReference type="ARBA" id="ARBA00022510"/>
    </source>
</evidence>
<feature type="disulfide bond" evidence="33">
    <location>
        <begin position="53"/>
        <end position="73"/>
    </location>
</feature>
<comment type="domain">
    <text evidence="33">The membrane proximal external region (MPER) present in gp41 is a tryptophan-rich region recognized by the antibodies 2F5, Z13, and 4E10. MPER seems to play a role in fusion.</text>
</comment>
<proteinExistence type="inferred from homology"/>
<comment type="function">
    <text evidence="33">Envelope glycoprotein gp160: Oligomerizes in the host endoplasmic reticulum into predominantly trimers. In a second time, gp160 transits in the host Golgi, where glycosylation is completed. The precursor is then proteolytically cleaved in the trans-Golgi and thereby activated by cellular furin or furin-like proteases to produce gp120 and gp41.</text>
</comment>
<keyword evidence="14 33" id="KW-0812">Transmembrane</keyword>
<dbReference type="GO" id="GO:0019031">
    <property type="term" value="C:viral envelope"/>
    <property type="evidence" value="ECO:0007669"/>
    <property type="project" value="UniProtKB-KW"/>
</dbReference>
<organismHost>
    <name type="scientific">Homo sapiens</name>
    <name type="common">Human</name>
    <dbReference type="NCBI Taxonomy" id="9606"/>
</organismHost>
<dbReference type="Gene3D" id="2.170.40.20">
    <property type="entry name" value="Human immunodeficiency virus 1, Gp160, envelope glycoprotein"/>
    <property type="match status" value="2"/>
</dbReference>
<evidence type="ECO:0000256" key="22">
    <source>
        <dbReference type="ARBA" id="ARBA00022989"/>
    </source>
</evidence>
<feature type="short sequence motif" description="Di-leucine internalization motif" evidence="33">
    <location>
        <begin position="850"/>
        <end position="851"/>
    </location>
</feature>
<keyword evidence="24 33" id="KW-0175">Coiled coil</keyword>
<feature type="transmembrane region" description="Helical" evidence="34">
    <location>
        <begin position="507"/>
        <end position="530"/>
    </location>
</feature>
<comment type="function">
    <text evidence="33">Transmembrane protein gp41: Acts as a class I viral fusion protein. Under the current model, the protein has at least 3 conformational states: pre-fusion native state, pre-hairpin intermediate state, and post-fusion hairpin state. During fusion of viral and target intracellular membranes, the coiled coil regions (heptad repeats) assume a trimer-of-hairpins structure, positioning the fusion peptide in close proximity to the C-terminal region of the ectodomain. The formation of this structure appears to drive apposition and subsequent fusion of viral and target cell membranes. Complete fusion occurs in host cell endosomes and is dynamin-dependent, however some lipid transfer might occur at the plasma membrane. The virus undergoes clathrin-dependent internalization long before endosomal fusion, thus minimizing the surface exposure of conserved viral epitopes during fusion and reducing the efficacy of inhibitors targeting these epitopes. Membranes fusion leads to delivery of the nucleocapsid into the cytoplasm.</text>
</comment>
<dbReference type="InterPro" id="IPR036377">
    <property type="entry name" value="Gp120_core_sf"/>
</dbReference>
<comment type="subunit">
    <text evidence="32">The mature envelope protein (Env) consists of a homotrimer of non-covalently associated gp120-gp41 heterodimers. The resulting complex protrudes from the virus surface as a spike. There seems to be as few as 10 spikes on the average virion. Interacts with host CD4, CCR5 and CXCR4. Gp120 also interacts with the C-type lectins CD209/DC-SIGN and CLEC4M/DC-SIGNR (collectively referred to as DC-SIGN(R)). Gp120 and gp41 interact with GalCer. Gp120 interacts with host ITGA4/ITGB7 complex; on CD4+ T-cells, this interaction results in rapid activation of integrin ITGAL/LFA-1, which facilitates efficient cell-to-cell spreading of HIV-1. Gp120 interacts with cell-associated heparan sulfate; this interaction increases virus infectivity on permissive cells and may be involved in infection of CD4- cells.</text>
</comment>
<dbReference type="FunFam" id="2.170.40.20:FF:000003">
    <property type="entry name" value="Envelope glycoprotein gp160"/>
    <property type="match status" value="1"/>
</dbReference>
<feature type="site" description="Cleavage; by host furin" evidence="33">
    <location>
        <begin position="506"/>
        <end position="507"/>
    </location>
</feature>
<feature type="domain" description="Human immunodeficiency virus 1 envelope glycoprotein Gp120" evidence="36">
    <location>
        <begin position="34"/>
        <end position="506"/>
    </location>
</feature>
<dbReference type="GO" id="GO:0019082">
    <property type="term" value="P:viral protein processing"/>
    <property type="evidence" value="ECO:0007669"/>
    <property type="project" value="UniProtKB-UniRule"/>
</dbReference>
<dbReference type="FunFam" id="2.170.40.20:FF:000001">
    <property type="entry name" value="Envelope glycoprotein gp160"/>
    <property type="match status" value="1"/>
</dbReference>
<evidence type="ECO:0000256" key="33">
    <source>
        <dbReference type="HAMAP-Rule" id="MF_04083"/>
    </source>
</evidence>
<comment type="PTM">
    <text evidence="33">Specific enzymatic cleavages in vivo yield mature proteins. Envelope glycoproteins are synthesized as a inactive precursor that is heavily N-glycosylated and processed likely by host cell furin in the Golgi to yield the mature SU and TM proteins. The cleavage site between SU and TM requires the minimal sequence [KR]-X-[KR]-R. About 2 of the 9 disulfide bonds of gp41 are reduced by P4HB/PDI, following binding to CD4 receptor.</text>
</comment>
<comment type="subcellular location">
    <subcellularLocation>
        <location evidence="3">Host cell membrane</location>
        <topology evidence="3">Peripheral membrane protein</topology>
    </subcellularLocation>
    <subcellularLocation>
        <location evidence="1">Host cell membrane</location>
        <topology evidence="1">Single-pass type I membrane protein</topology>
    </subcellularLocation>
    <subcellularLocation>
        <location evidence="2">Host endosome membrane</location>
        <topology evidence="2">Peripheral membrane protein</topology>
    </subcellularLocation>
    <subcellularLocation>
        <location evidence="5">Host endosome membrane</location>
        <topology evidence="5">Single-pass type I membrane protein</topology>
    </subcellularLocation>
    <subcellularLocation>
        <location evidence="6">Virion membrane</location>
        <topology evidence="6">Peripheral membrane protein</topology>
    </subcellularLocation>
    <subcellularLocation>
        <location evidence="4">Virion membrane</location>
        <topology evidence="4">Single-pass type I membrane protein</topology>
    </subcellularLocation>
</comment>
<evidence type="ECO:0000256" key="5">
    <source>
        <dbReference type="ARBA" id="ARBA00004578"/>
    </source>
</evidence>
<evidence type="ECO:0000256" key="17">
    <source>
        <dbReference type="ARBA" id="ARBA00022804"/>
    </source>
</evidence>
<dbReference type="GO" id="GO:0052031">
    <property type="term" value="P:symbiont-mediated perturbation of host defense response"/>
    <property type="evidence" value="ECO:0007669"/>
    <property type="project" value="UniProtKB-UniRule"/>
</dbReference>
<keyword evidence="28 33" id="KW-0325">Glycoprotein</keyword>
<feature type="region of interest" description="Disordered" evidence="35">
    <location>
        <begin position="711"/>
        <end position="740"/>
    </location>
</feature>
<keyword evidence="7 33" id="KW-1168">Fusion of virus membrane with host membrane</keyword>
<dbReference type="GO" id="GO:0005198">
    <property type="term" value="F:structural molecule activity"/>
    <property type="evidence" value="ECO:0007669"/>
    <property type="project" value="UniProtKB-UniRule"/>
</dbReference>
<keyword evidence="17 33" id="KW-1161">Viral attachment to host cell</keyword>
<comment type="miscellaneous">
    <text evidence="33">HIV-1 lineages are divided in three main groups, M (for Major), O (for Outlier), and N (for New, or Non-M, Non-O). The vast majority of strains found worldwide belong to the group M. Group O seems to be endemic to and largely confined to Cameroon and neighboring countries in West Central Africa, where these viruses represent a small minority of HIV-1 strains. The group N is represented by a limited number of isolates from Cameroonian persons. The group M is further subdivided in 9 clades or subtypes (A to D, F to H, J and K).</text>
</comment>
<reference evidence="38" key="1">
    <citation type="journal article" date="2015" name="Retrovirology">
        <title>Recombination elevates the effective evolutionary rate and facilitates the establishment of HIV-1 infection in infants after mother-to-child transmission.</title>
        <authorList>
            <person name="Sanborn K.B."/>
            <person name="Somasundaran M."/>
            <person name="Luzuriaga K."/>
            <person name="Leitner T."/>
        </authorList>
    </citation>
    <scope>NUCLEOTIDE SEQUENCE</scope>
    <source>
        <strain evidence="38">P1031_46.1_12F</strain>
    </source>
</reference>
<keyword evidence="9 33" id="KW-1032">Host cell membrane</keyword>
<keyword evidence="16 33" id="KW-0732">Signal</keyword>
<comment type="caution">
    <text evidence="33 34">Lacks conserved residue(s) required for the propagation of feature annotation.</text>
</comment>
<dbReference type="GO" id="GO:1903908">
    <property type="term" value="P:positive regulation of plasma membrane raft polarization"/>
    <property type="evidence" value="ECO:0007669"/>
    <property type="project" value="UniProtKB-UniRule"/>
</dbReference>
<evidence type="ECO:0000256" key="28">
    <source>
        <dbReference type="ARBA" id="ARBA00023180"/>
    </source>
</evidence>
<feature type="region of interest" description="Fusion peptide" evidence="33">
    <location>
        <begin position="507"/>
        <end position="527"/>
    </location>
</feature>
<dbReference type="GO" id="GO:0055036">
    <property type="term" value="C:virion membrane"/>
    <property type="evidence" value="ECO:0007669"/>
    <property type="project" value="UniProtKB-SubCell"/>
</dbReference>
<keyword evidence="30 33" id="KW-0449">Lipoprotein</keyword>
<feature type="chain" id="PRO_5023280099" description="Envelope glycoprotein gp160" evidence="33">
    <location>
        <begin position="32"/>
        <end position="851"/>
    </location>
</feature>
<dbReference type="GO" id="GO:0020002">
    <property type="term" value="C:host cell plasma membrane"/>
    <property type="evidence" value="ECO:0007669"/>
    <property type="project" value="UniProtKB-SubCell"/>
</dbReference>
<keyword evidence="27 33" id="KW-1015">Disulfide bond</keyword>
<feature type="region of interest" description="Immunosuppression" evidence="33">
    <location>
        <begin position="569"/>
        <end position="587"/>
    </location>
</feature>
<comment type="miscellaneous">
    <text evidence="33">Inhibitors targeting HIV-1 viral envelope proteins are used as antiretroviral drugs. Attachment of virions to the cell surface via non-specific interactions and CD4 binding can be blocked by inhibitors that include cyanovirin-N, cyclotriazadisulfonamide analogs, PRO 2000, TNX 355 and PRO 542. In addition, BMS 806 can block CD4-induced conformational changes. Env interactions with the coreceptor molecules can be targeted by CCR5 antagonists including SCH-D, maraviroc (UK 427857) and aplaviroc (GW 873140), and the CXCR4 antagonist AMD 070. Fusion of viral and cellular membranes can be inhibited by peptides such as enfuvirtide and tifuvirtide (T 1249). Resistance to inhibitors associated with mutations in Env are observed. Most of the time, single mutations confer only a modest reduction in drug susceptibility. Combination of several mutations is usually required to develop a high-level drug resistance.</text>
</comment>
<feature type="region of interest" description="MPER; binding to GalCer" evidence="33">
    <location>
        <begin position="657"/>
        <end position="678"/>
    </location>
</feature>
<name>A0A0R8WL75_HV1</name>
<evidence type="ECO:0000256" key="2">
    <source>
        <dbReference type="ARBA" id="ARBA00004433"/>
    </source>
</evidence>
<feature type="transmembrane region" description="Helical" evidence="34">
    <location>
        <begin position="673"/>
        <end position="700"/>
    </location>
</feature>
<comment type="similarity">
    <text evidence="33">Belongs to the HIV-1 env protein family.</text>
</comment>
<evidence type="ECO:0000256" key="35">
    <source>
        <dbReference type="SAM" id="MobiDB-lite"/>
    </source>
</evidence>
<feature type="domain" description="Retroviral envelope protein GP41-like" evidence="37">
    <location>
        <begin position="525"/>
        <end position="715"/>
    </location>
</feature>
<evidence type="ECO:0000256" key="26">
    <source>
        <dbReference type="ARBA" id="ARBA00023139"/>
    </source>
</evidence>
<evidence type="ECO:0000256" key="13">
    <source>
        <dbReference type="ARBA" id="ARBA00022685"/>
    </source>
</evidence>
<feature type="disulfide bond" evidence="33">
    <location>
        <begin position="218"/>
        <end position="247"/>
    </location>
</feature>
<evidence type="ECO:0000256" key="6">
    <source>
        <dbReference type="ARBA" id="ARBA00004650"/>
    </source>
</evidence>
<dbReference type="CDD" id="cd09909">
    <property type="entry name" value="HIV-1-like_HR1-HR2"/>
    <property type="match status" value="1"/>
</dbReference>
<dbReference type="GO" id="GO:0044175">
    <property type="term" value="C:host cell endosome membrane"/>
    <property type="evidence" value="ECO:0007669"/>
    <property type="project" value="UniProtKB-SubCell"/>
</dbReference>
<dbReference type="Pfam" id="PF00516">
    <property type="entry name" value="GP120"/>
    <property type="match status" value="1"/>
</dbReference>
<dbReference type="GO" id="GO:1903911">
    <property type="term" value="P:positive regulation of receptor clustering"/>
    <property type="evidence" value="ECO:0007669"/>
    <property type="project" value="UniProtKB-UniRule"/>
</dbReference>
<keyword evidence="13 33" id="KW-0165">Cleavage on pair of basic residues</keyword>
<comment type="PTM">
    <text evidence="33">Palmitoylation of the transmembrane protein and of Env polyprotein (prior to its proteolytic cleavage) is essential for their association with host cell membrane lipid rafts. Palmitoylation is therefore required for envelope trafficking to classical lipid rafts, but not for viral replication.</text>
</comment>
<evidence type="ECO:0000256" key="31">
    <source>
        <dbReference type="ARBA" id="ARBA00023296"/>
    </source>
</evidence>
<evidence type="ECO:0000256" key="20">
    <source>
        <dbReference type="ARBA" id="ARBA00022879"/>
    </source>
</evidence>
<dbReference type="EMBL" id="KT283820">
    <property type="protein sequence ID" value="ALA27609.1"/>
    <property type="molecule type" value="Genomic_DNA"/>
</dbReference>
<keyword evidence="15 33" id="KW-0053">Apoptosis</keyword>
<evidence type="ECO:0000256" key="25">
    <source>
        <dbReference type="ARBA" id="ARBA00023136"/>
    </source>
</evidence>
<comment type="domain">
    <text evidence="33">The YXXL motif is involved in determining the exact site of viral release at the surface of infected mononuclear cells and promotes endocytosis. YXXL and di-leucine endocytosis motifs interact directly or indirectly with the clathrin adapter complexes, opperate independently, and their activities are not additive.</text>
</comment>
<evidence type="ECO:0000256" key="15">
    <source>
        <dbReference type="ARBA" id="ARBA00022703"/>
    </source>
</evidence>
<dbReference type="FunFam" id="1.20.5.490:FF:000001">
    <property type="entry name" value="Envelope glycoprotein gp160"/>
    <property type="match status" value="1"/>
</dbReference>
<evidence type="ECO:0000256" key="21">
    <source>
        <dbReference type="ARBA" id="ARBA00022890"/>
    </source>
</evidence>
<evidence type="ECO:0000256" key="7">
    <source>
        <dbReference type="ARBA" id="ARBA00022506"/>
    </source>
</evidence>
<dbReference type="GO" id="GO:0016020">
    <property type="term" value="C:membrane"/>
    <property type="evidence" value="ECO:0007669"/>
    <property type="project" value="UniProtKB-UniRule"/>
</dbReference>
<comment type="subcellular location">
    <molecule>Surface protein gp120</molecule>
    <subcellularLocation>
        <location evidence="33">Virion membrane</location>
        <topology evidence="33">Peripheral membrane protein</topology>
    </subcellularLocation>
    <subcellularLocation>
        <location evidence="33">Host cell membrane</location>
        <topology evidence="33">Peripheral membrane protein</topology>
    </subcellularLocation>
    <subcellularLocation>
        <location evidence="33">Host endosome membrane</location>
        <topology evidence="33">Single-pass type I membrane protein</topology>
    </subcellularLocation>
    <text evidence="33">The surface protein is not anchored to the viral envelope, but associates with the extravirion surface through its binding to TM. It is probably concentrated at the site of budding and incorporated into the virions possibly by contacts between the cytoplasmic tail of Env and the N-terminus of Gag.</text>
</comment>
<keyword evidence="10 33" id="KW-1165">Clathrin-mediated endocytosis of virus by host</keyword>
<dbReference type="Gene3D" id="1.10.287.210">
    <property type="match status" value="1"/>
</dbReference>
<evidence type="ECO:0000256" key="10">
    <source>
        <dbReference type="ARBA" id="ARBA00022570"/>
    </source>
</evidence>